<name>A0A7S7NUU0_PALFE</name>
<dbReference type="InterPro" id="IPR001623">
    <property type="entry name" value="DnaJ_domain"/>
</dbReference>
<keyword evidence="2" id="KW-0143">Chaperone</keyword>
<reference evidence="4 5" key="1">
    <citation type="submission" date="2020-10" db="EMBL/GenBank/DDBJ databases">
        <title>Complete genome sequence of Paludibaculum fermentans P105T, a facultatively anaerobic acidobacterium capable of dissimilatory Fe(III) reduction.</title>
        <authorList>
            <person name="Dedysh S.N."/>
            <person name="Beletsky A.V."/>
            <person name="Kulichevskaya I.S."/>
            <person name="Mardanov A.V."/>
            <person name="Ravin N.V."/>
        </authorList>
    </citation>
    <scope>NUCLEOTIDE SEQUENCE [LARGE SCALE GENOMIC DNA]</scope>
    <source>
        <strain evidence="4 5">P105</strain>
    </source>
</reference>
<dbReference type="HAMAP" id="MF_00682">
    <property type="entry name" value="HscB"/>
    <property type="match status" value="1"/>
</dbReference>
<evidence type="ECO:0000256" key="2">
    <source>
        <dbReference type="HAMAP-Rule" id="MF_00682"/>
    </source>
</evidence>
<dbReference type="GO" id="GO:0051087">
    <property type="term" value="F:protein-folding chaperone binding"/>
    <property type="evidence" value="ECO:0007669"/>
    <property type="project" value="InterPro"/>
</dbReference>
<dbReference type="GO" id="GO:0001671">
    <property type="term" value="F:ATPase activator activity"/>
    <property type="evidence" value="ECO:0007669"/>
    <property type="project" value="InterPro"/>
</dbReference>
<dbReference type="InterPro" id="IPR004640">
    <property type="entry name" value="HscB"/>
</dbReference>
<dbReference type="GO" id="GO:0044571">
    <property type="term" value="P:[2Fe-2S] cluster assembly"/>
    <property type="evidence" value="ECO:0007669"/>
    <property type="project" value="InterPro"/>
</dbReference>
<evidence type="ECO:0000259" key="3">
    <source>
        <dbReference type="PROSITE" id="PS50076"/>
    </source>
</evidence>
<dbReference type="PANTHER" id="PTHR14021">
    <property type="entry name" value="IRON-SULFUR CLUSTER CO-CHAPERONE PROTEIN HSCB"/>
    <property type="match status" value="1"/>
</dbReference>
<dbReference type="Pfam" id="PF07743">
    <property type="entry name" value="HSCB_C"/>
    <property type="match status" value="1"/>
</dbReference>
<dbReference type="SMART" id="SM00271">
    <property type="entry name" value="DnaJ"/>
    <property type="match status" value="1"/>
</dbReference>
<dbReference type="SUPFAM" id="SSF46565">
    <property type="entry name" value="Chaperone J-domain"/>
    <property type="match status" value="1"/>
</dbReference>
<dbReference type="InterPro" id="IPR036869">
    <property type="entry name" value="J_dom_sf"/>
</dbReference>
<proteinExistence type="inferred from homology"/>
<comment type="function">
    <text evidence="1 2">Co-chaperone involved in the maturation of iron-sulfur cluster-containing proteins. Seems to help targeting proteins to be folded toward HscA.</text>
</comment>
<sequence length="221" mass="25666">MRVVVLGVMDNHHNCWHCGTPDAGSIFCRYCNSLQAPVPNYFEFFGMPLKLSVDLARLQKQFYSLSGLLHPDRYTRRSEQEKRYSLEASSILNDAYRVLRDPIQRAEYVLKEAGFDIGEQRSKDVPPELLEEVFELNMALDELRMGDDEVLPQLDESRKRFLDILVEMDAGLEAEFQKHDVQEGDEARRAVLAEIRMTLNRRRYIKNLVNEVDKLLTARNA</sequence>
<gene>
    <name evidence="2 4" type="primary">hscB</name>
    <name evidence="4" type="ORF">IRI77_09810</name>
</gene>
<dbReference type="GO" id="GO:0006457">
    <property type="term" value="P:protein folding"/>
    <property type="evidence" value="ECO:0007669"/>
    <property type="project" value="UniProtKB-UniRule"/>
</dbReference>
<dbReference type="Gene3D" id="1.10.287.110">
    <property type="entry name" value="DnaJ domain"/>
    <property type="match status" value="1"/>
</dbReference>
<dbReference type="AlphaFoldDB" id="A0A7S7NUU0"/>
<dbReference type="NCBIfam" id="TIGR00714">
    <property type="entry name" value="hscB"/>
    <property type="match status" value="1"/>
</dbReference>
<feature type="domain" description="J" evidence="3">
    <location>
        <begin position="40"/>
        <end position="112"/>
    </location>
</feature>
<dbReference type="InterPro" id="IPR009073">
    <property type="entry name" value="HscB_oligo_C"/>
</dbReference>
<evidence type="ECO:0000256" key="1">
    <source>
        <dbReference type="ARBA" id="ARBA00025596"/>
    </source>
</evidence>
<dbReference type="GO" id="GO:0051259">
    <property type="term" value="P:protein complex oligomerization"/>
    <property type="evidence" value="ECO:0007669"/>
    <property type="project" value="InterPro"/>
</dbReference>
<evidence type="ECO:0000313" key="5">
    <source>
        <dbReference type="Proteomes" id="UP000593892"/>
    </source>
</evidence>
<keyword evidence="5" id="KW-1185">Reference proteome</keyword>
<comment type="subunit">
    <text evidence="2">Interacts with HscA and stimulates its ATPase activity.</text>
</comment>
<dbReference type="CDD" id="cd06257">
    <property type="entry name" value="DnaJ"/>
    <property type="match status" value="1"/>
</dbReference>
<dbReference type="PANTHER" id="PTHR14021:SF15">
    <property type="entry name" value="IRON-SULFUR CLUSTER CO-CHAPERONE PROTEIN HSCB"/>
    <property type="match status" value="1"/>
</dbReference>
<comment type="similarity">
    <text evidence="2">Belongs to the HscB family.</text>
</comment>
<dbReference type="RefSeq" id="WP_194451891.1">
    <property type="nucleotide sequence ID" value="NZ_CP063849.1"/>
</dbReference>
<evidence type="ECO:0000313" key="4">
    <source>
        <dbReference type="EMBL" id="QOY90226.1"/>
    </source>
</evidence>
<dbReference type="KEGG" id="pfer:IRI77_09810"/>
<dbReference type="EMBL" id="CP063849">
    <property type="protein sequence ID" value="QOY90226.1"/>
    <property type="molecule type" value="Genomic_DNA"/>
</dbReference>
<dbReference type="PROSITE" id="PS50076">
    <property type="entry name" value="DNAJ_2"/>
    <property type="match status" value="1"/>
</dbReference>
<organism evidence="4 5">
    <name type="scientific">Paludibaculum fermentans</name>
    <dbReference type="NCBI Taxonomy" id="1473598"/>
    <lineage>
        <taxon>Bacteria</taxon>
        <taxon>Pseudomonadati</taxon>
        <taxon>Acidobacteriota</taxon>
        <taxon>Terriglobia</taxon>
        <taxon>Bryobacterales</taxon>
        <taxon>Bryobacteraceae</taxon>
        <taxon>Paludibaculum</taxon>
    </lineage>
</organism>
<accession>A0A7S7NUU0</accession>
<protein>
    <recommendedName>
        <fullName evidence="2">Co-chaperone protein HscB homolog</fullName>
    </recommendedName>
</protein>
<dbReference type="Proteomes" id="UP000593892">
    <property type="component" value="Chromosome"/>
</dbReference>